<evidence type="ECO:0000256" key="6">
    <source>
        <dbReference type="ARBA" id="ARBA00023040"/>
    </source>
</evidence>
<proteinExistence type="inferred from homology"/>
<sequence length="773" mass="85985">MAQRSATNPGLMANLVARVILAFAGILLCWVPVRLLSCNGEFAAVVFIADVAIMNLFTILNSIIWHDDDWNTWWDGTGLCDVEVYLSGPLQTIYAASIFAVMYHLAQQVKVTRAGQDRSQITRRNLIQAAIIFPIPLVQLLFTYFDLAQRYIIGTLIGCSAVYDSSWPKALVYDAPPAIFAILAVPYAVLLWRRYHVITKQTQGFFKSSSQASIRANRTRIRLYNMSLSILVIYLPVMVYFLVYNIKDTFSSYKAYNFNRMRWSATPYPWDTILFVPSWIIPSSVLNQPWIPIATTVAIMAFFGTTTEAQQVYLQYADYVGLGTCFRKPKQRQDQAPAPADESQGTHDSKKALLPNHAKESVEHQRGRNSILPTIEQADNVRIPQPQSSLTPRYQRGATKLEAPPVIPPRYSSLHRSLTFRTPTLRSIKKTIRIPLLESISRSLSASSTSNDTTGNLPGSSSNRIDSIPMLPLNNRALQRNTDPPDSFLTRDIRSPTNFSAQCSCENSRPESRLEVRTPIVHQHSAPARYDKYGNRTNRVHGVERESFPREETLTSFLTTSDTLKGETELQDIAPVDMLHGLSRHFISTLPDALGPPGFKDGAIDFKFLWITEAGSAEPANLTGGLRILPTNSFATSPALDIVIVGAHRFGYEPSEAELAFATKSFESCAAFIAVCGGVDIPRLAGLLEGKTATGPRPLLDAWRAQSPGTHWVDKRWQRDGKMWTSGALFNGCDLITNFVKQTWGGTPAGAIGDFAARLGAWPDRDVDFKDVL</sequence>
<evidence type="ECO:0000256" key="4">
    <source>
        <dbReference type="ARBA" id="ARBA00022692"/>
    </source>
</evidence>
<evidence type="ECO:0000313" key="12">
    <source>
        <dbReference type="EMBL" id="KAF2968617.1"/>
    </source>
</evidence>
<evidence type="ECO:0000256" key="10">
    <source>
        <dbReference type="SAM" id="MobiDB-lite"/>
    </source>
</evidence>
<dbReference type="EMBL" id="WUBL01000048">
    <property type="protein sequence ID" value="KAF2968617.1"/>
    <property type="molecule type" value="Genomic_DNA"/>
</dbReference>
<feature type="transmembrane region" description="Helical" evidence="11">
    <location>
        <begin position="84"/>
        <end position="105"/>
    </location>
</feature>
<dbReference type="OrthoDB" id="2874149at2759"/>
<dbReference type="GO" id="GO:0000750">
    <property type="term" value="P:pheromone-dependent signal transduction involved in conjugation with cellular fusion"/>
    <property type="evidence" value="ECO:0007669"/>
    <property type="project" value="TreeGrafter"/>
</dbReference>
<keyword evidence="5 11" id="KW-1133">Transmembrane helix</keyword>
<comment type="caution">
    <text evidence="12">The sequence shown here is derived from an EMBL/GenBank/DDBJ whole genome shotgun (WGS) entry which is preliminary data.</text>
</comment>
<keyword evidence="6" id="KW-0297">G-protein coupled receptor</keyword>
<feature type="compositionally biased region" description="Polar residues" evidence="10">
    <location>
        <begin position="451"/>
        <end position="465"/>
    </location>
</feature>
<keyword evidence="9" id="KW-0807">Transducer</keyword>
<reference evidence="12 13" key="1">
    <citation type="submission" date="2019-12" db="EMBL/GenBank/DDBJ databases">
        <title>Draft genome sequence of the ascomycete Xylaria multiplex DSM 110363.</title>
        <authorList>
            <person name="Buettner E."/>
            <person name="Kellner H."/>
        </authorList>
    </citation>
    <scope>NUCLEOTIDE SEQUENCE [LARGE SCALE GENOMIC DNA]</scope>
    <source>
        <strain evidence="12 13">DSM 110363</strain>
    </source>
</reference>
<dbReference type="Gene3D" id="3.40.50.880">
    <property type="match status" value="1"/>
</dbReference>
<comment type="subcellular location">
    <subcellularLocation>
        <location evidence="1">Membrane</location>
        <topology evidence="1">Multi-pass membrane protein</topology>
    </subcellularLocation>
</comment>
<evidence type="ECO:0000256" key="8">
    <source>
        <dbReference type="ARBA" id="ARBA00023170"/>
    </source>
</evidence>
<organism evidence="12 13">
    <name type="scientific">Xylaria multiplex</name>
    <dbReference type="NCBI Taxonomy" id="323545"/>
    <lineage>
        <taxon>Eukaryota</taxon>
        <taxon>Fungi</taxon>
        <taxon>Dikarya</taxon>
        <taxon>Ascomycota</taxon>
        <taxon>Pezizomycotina</taxon>
        <taxon>Sordariomycetes</taxon>
        <taxon>Xylariomycetidae</taxon>
        <taxon>Xylariales</taxon>
        <taxon>Xylariaceae</taxon>
        <taxon>Xylaria</taxon>
    </lineage>
</organism>
<evidence type="ECO:0000256" key="11">
    <source>
        <dbReference type="SAM" id="Phobius"/>
    </source>
</evidence>
<dbReference type="GO" id="GO:0005886">
    <property type="term" value="C:plasma membrane"/>
    <property type="evidence" value="ECO:0007669"/>
    <property type="project" value="TreeGrafter"/>
</dbReference>
<evidence type="ECO:0000256" key="2">
    <source>
        <dbReference type="ARBA" id="ARBA00011085"/>
    </source>
</evidence>
<dbReference type="Proteomes" id="UP000481858">
    <property type="component" value="Unassembled WGS sequence"/>
</dbReference>
<dbReference type="SUPFAM" id="SSF52317">
    <property type="entry name" value="Class I glutamine amidotransferase-like"/>
    <property type="match status" value="1"/>
</dbReference>
<gene>
    <name evidence="12" type="ORF">GQX73_g4984</name>
</gene>
<evidence type="ECO:0000256" key="5">
    <source>
        <dbReference type="ARBA" id="ARBA00022989"/>
    </source>
</evidence>
<feature type="transmembrane region" description="Helical" evidence="11">
    <location>
        <begin position="42"/>
        <end position="64"/>
    </location>
</feature>
<evidence type="ECO:0000256" key="7">
    <source>
        <dbReference type="ARBA" id="ARBA00023136"/>
    </source>
</evidence>
<feature type="transmembrane region" description="Helical" evidence="11">
    <location>
        <begin position="126"/>
        <end position="145"/>
    </location>
</feature>
<feature type="transmembrane region" description="Helical" evidence="11">
    <location>
        <begin position="175"/>
        <end position="192"/>
    </location>
</feature>
<dbReference type="InterPro" id="IPR029062">
    <property type="entry name" value="Class_I_gatase-like"/>
</dbReference>
<keyword evidence="3" id="KW-0589">Pheromone response</keyword>
<feature type="transmembrane region" description="Helical" evidence="11">
    <location>
        <begin position="223"/>
        <end position="244"/>
    </location>
</feature>
<dbReference type="InterPro" id="IPR001499">
    <property type="entry name" value="GPCR_STE3"/>
</dbReference>
<keyword evidence="7 11" id="KW-0472">Membrane</keyword>
<dbReference type="Pfam" id="PF02076">
    <property type="entry name" value="STE3"/>
    <property type="match status" value="1"/>
</dbReference>
<accession>A0A7C8N7P7</accession>
<name>A0A7C8N7P7_9PEZI</name>
<evidence type="ECO:0008006" key="14">
    <source>
        <dbReference type="Google" id="ProtNLM"/>
    </source>
</evidence>
<dbReference type="PANTHER" id="PTHR28097">
    <property type="entry name" value="PHEROMONE A FACTOR RECEPTOR"/>
    <property type="match status" value="1"/>
</dbReference>
<keyword evidence="4 11" id="KW-0812">Transmembrane</keyword>
<evidence type="ECO:0000256" key="9">
    <source>
        <dbReference type="ARBA" id="ARBA00023224"/>
    </source>
</evidence>
<feature type="region of interest" description="Disordered" evidence="10">
    <location>
        <begin position="330"/>
        <end position="373"/>
    </location>
</feature>
<dbReference type="PANTHER" id="PTHR28097:SF1">
    <property type="entry name" value="PHEROMONE A FACTOR RECEPTOR"/>
    <property type="match status" value="1"/>
</dbReference>
<keyword evidence="8" id="KW-0675">Receptor</keyword>
<feature type="transmembrane region" description="Helical" evidence="11">
    <location>
        <begin position="12"/>
        <end position="30"/>
    </location>
</feature>
<comment type="similarity">
    <text evidence="2">Belongs to the G-protein coupled receptor 4 family.</text>
</comment>
<dbReference type="InParanoid" id="A0A7C8N7P7"/>
<keyword evidence="13" id="KW-1185">Reference proteome</keyword>
<dbReference type="GO" id="GO:0004932">
    <property type="term" value="F:mating-type factor pheromone receptor activity"/>
    <property type="evidence" value="ECO:0007669"/>
    <property type="project" value="InterPro"/>
</dbReference>
<feature type="compositionally biased region" description="Basic and acidic residues" evidence="10">
    <location>
        <begin position="344"/>
        <end position="366"/>
    </location>
</feature>
<evidence type="ECO:0000256" key="3">
    <source>
        <dbReference type="ARBA" id="ARBA00022507"/>
    </source>
</evidence>
<evidence type="ECO:0000256" key="1">
    <source>
        <dbReference type="ARBA" id="ARBA00004141"/>
    </source>
</evidence>
<protein>
    <recommendedName>
        <fullName evidence="14">DJ-1/PfpI domain-containing protein</fullName>
    </recommendedName>
</protein>
<dbReference type="CDD" id="cd14966">
    <property type="entry name" value="7tmD_STE3"/>
    <property type="match status" value="1"/>
</dbReference>
<dbReference type="AlphaFoldDB" id="A0A7C8N7P7"/>
<feature type="region of interest" description="Disordered" evidence="10">
    <location>
        <begin position="443"/>
        <end position="468"/>
    </location>
</feature>
<evidence type="ECO:0000313" key="13">
    <source>
        <dbReference type="Proteomes" id="UP000481858"/>
    </source>
</evidence>